<dbReference type="GO" id="GO:0022857">
    <property type="term" value="F:transmembrane transporter activity"/>
    <property type="evidence" value="ECO:0007669"/>
    <property type="project" value="TreeGrafter"/>
</dbReference>
<evidence type="ECO:0000256" key="1">
    <source>
        <dbReference type="ARBA" id="ARBA00004429"/>
    </source>
</evidence>
<name>A0A382WVJ0_9ZZZZ</name>
<feature type="transmembrane region" description="Helical" evidence="7">
    <location>
        <begin position="63"/>
        <end position="84"/>
    </location>
</feature>
<keyword evidence="5 7" id="KW-1133">Transmembrane helix</keyword>
<dbReference type="EMBL" id="UINC01162915">
    <property type="protein sequence ID" value="SVD62926.1"/>
    <property type="molecule type" value="Genomic_DNA"/>
</dbReference>
<keyword evidence="4 7" id="KW-0812">Transmembrane</keyword>
<evidence type="ECO:0000313" key="9">
    <source>
        <dbReference type="EMBL" id="SVD62926.1"/>
    </source>
</evidence>
<dbReference type="GO" id="GO:0005886">
    <property type="term" value="C:plasma membrane"/>
    <property type="evidence" value="ECO:0007669"/>
    <property type="project" value="UniProtKB-SubCell"/>
</dbReference>
<dbReference type="AlphaFoldDB" id="A0A382WVJ0"/>
<evidence type="ECO:0000256" key="6">
    <source>
        <dbReference type="ARBA" id="ARBA00023136"/>
    </source>
</evidence>
<keyword evidence="2" id="KW-1003">Cell membrane</keyword>
<evidence type="ECO:0000256" key="4">
    <source>
        <dbReference type="ARBA" id="ARBA00022692"/>
    </source>
</evidence>
<accession>A0A382WVJ0</accession>
<organism evidence="9">
    <name type="scientific">marine metagenome</name>
    <dbReference type="NCBI Taxonomy" id="408172"/>
    <lineage>
        <taxon>unclassified sequences</taxon>
        <taxon>metagenomes</taxon>
        <taxon>ecological metagenomes</taxon>
    </lineage>
</organism>
<evidence type="ECO:0000256" key="7">
    <source>
        <dbReference type="SAM" id="Phobius"/>
    </source>
</evidence>
<comment type="subcellular location">
    <subcellularLocation>
        <location evidence="1">Cell inner membrane</location>
        <topology evidence="1">Multi-pass membrane protein</topology>
    </subcellularLocation>
</comment>
<dbReference type="InterPro" id="IPR010656">
    <property type="entry name" value="DctM"/>
</dbReference>
<keyword evidence="6 7" id="KW-0472">Membrane</keyword>
<proteinExistence type="predicted"/>
<feature type="transmembrane region" description="Helical" evidence="7">
    <location>
        <begin position="29"/>
        <end position="51"/>
    </location>
</feature>
<dbReference type="InterPro" id="IPR004681">
    <property type="entry name" value="TRAP_DctM"/>
</dbReference>
<feature type="domain" description="TRAP C4-dicarboxylate transport system permease DctM subunit" evidence="8">
    <location>
        <begin position="1"/>
        <end position="87"/>
    </location>
</feature>
<evidence type="ECO:0000259" key="8">
    <source>
        <dbReference type="Pfam" id="PF06808"/>
    </source>
</evidence>
<evidence type="ECO:0000256" key="2">
    <source>
        <dbReference type="ARBA" id="ARBA00022475"/>
    </source>
</evidence>
<keyword evidence="3" id="KW-0997">Cell inner membrane</keyword>
<dbReference type="Pfam" id="PF06808">
    <property type="entry name" value="DctM"/>
    <property type="match status" value="1"/>
</dbReference>
<dbReference type="PANTHER" id="PTHR33362">
    <property type="entry name" value="SIALIC ACID TRAP TRANSPORTER PERMEASE PROTEIN SIAT-RELATED"/>
    <property type="match status" value="1"/>
</dbReference>
<evidence type="ECO:0000256" key="5">
    <source>
        <dbReference type="ARBA" id="ARBA00022989"/>
    </source>
</evidence>
<evidence type="ECO:0000256" key="3">
    <source>
        <dbReference type="ARBA" id="ARBA00022519"/>
    </source>
</evidence>
<reference evidence="9" key="1">
    <citation type="submission" date="2018-05" db="EMBL/GenBank/DDBJ databases">
        <authorList>
            <person name="Lanie J.A."/>
            <person name="Ng W.-L."/>
            <person name="Kazmierczak K.M."/>
            <person name="Andrzejewski T.M."/>
            <person name="Davidsen T.M."/>
            <person name="Wayne K.J."/>
            <person name="Tettelin H."/>
            <person name="Glass J.I."/>
            <person name="Rusch D."/>
            <person name="Podicherti R."/>
            <person name="Tsui H.-C.T."/>
            <person name="Winkler M.E."/>
        </authorList>
    </citation>
    <scope>NUCLEOTIDE SEQUENCE</scope>
</reference>
<gene>
    <name evidence="9" type="ORF">METZ01_LOCUS415780</name>
</gene>
<sequence length="97" mass="10299">MDSAVNIIIVGPVLVNVMAQAGFPEVQAAMVVIVGFLIGSVTPPVGVAYFTAATIAQVRLEKVAVALIPYLVGLFLLLFFILIIPELTMFLPNLLSN</sequence>
<protein>
    <recommendedName>
        <fullName evidence="8">TRAP C4-dicarboxylate transport system permease DctM subunit domain-containing protein</fullName>
    </recommendedName>
</protein>